<gene>
    <name evidence="2" type="ORF">A9C11_04745</name>
</gene>
<dbReference type="PANTHER" id="PTHR13774">
    <property type="entry name" value="PHENAZINE BIOSYNTHESIS PROTEIN"/>
    <property type="match status" value="1"/>
</dbReference>
<evidence type="ECO:0000313" key="3">
    <source>
        <dbReference type="Proteomes" id="UP000077748"/>
    </source>
</evidence>
<dbReference type="Gene3D" id="3.10.310.10">
    <property type="entry name" value="Diaminopimelate Epimerase, Chain A, domain 1"/>
    <property type="match status" value="2"/>
</dbReference>
<dbReference type="GO" id="GO:0005737">
    <property type="term" value="C:cytoplasm"/>
    <property type="evidence" value="ECO:0007669"/>
    <property type="project" value="TreeGrafter"/>
</dbReference>
<dbReference type="PIRSF" id="PIRSF016184">
    <property type="entry name" value="PhzC_PhzF"/>
    <property type="match status" value="1"/>
</dbReference>
<dbReference type="SUPFAM" id="SSF54506">
    <property type="entry name" value="Diaminopimelate epimerase-like"/>
    <property type="match status" value="1"/>
</dbReference>
<dbReference type="Pfam" id="PF02567">
    <property type="entry name" value="PhzC-PhzF"/>
    <property type="match status" value="1"/>
</dbReference>
<organism evidence="2 3">
    <name type="scientific">Pseudomonas citronellolis</name>
    <dbReference type="NCBI Taxonomy" id="53408"/>
    <lineage>
        <taxon>Bacteria</taxon>
        <taxon>Pseudomonadati</taxon>
        <taxon>Pseudomonadota</taxon>
        <taxon>Gammaproteobacteria</taxon>
        <taxon>Pseudomonadales</taxon>
        <taxon>Pseudomonadaceae</taxon>
        <taxon>Pseudomonas</taxon>
    </lineage>
</organism>
<dbReference type="GO" id="GO:0016853">
    <property type="term" value="F:isomerase activity"/>
    <property type="evidence" value="ECO:0007669"/>
    <property type="project" value="TreeGrafter"/>
</dbReference>
<dbReference type="EMBL" id="CP015878">
    <property type="protein sequence ID" value="ANI13332.1"/>
    <property type="molecule type" value="Genomic_DNA"/>
</dbReference>
<evidence type="ECO:0000313" key="2">
    <source>
        <dbReference type="EMBL" id="ANI13332.1"/>
    </source>
</evidence>
<name>A0A1A9K713_9PSED</name>
<evidence type="ECO:0000256" key="1">
    <source>
        <dbReference type="ARBA" id="ARBA00008270"/>
    </source>
</evidence>
<reference evidence="2 3" key="1">
    <citation type="submission" date="2016-05" db="EMBL/GenBank/DDBJ databases">
        <title>Genome Sequence of Pseudomonas citronellolis Strain SJTE-3, an Estrogens and Persistent Organic Pollutants degradation strain.</title>
        <authorList>
            <person name="Liang R."/>
        </authorList>
    </citation>
    <scope>NUCLEOTIDE SEQUENCE [LARGE SCALE GENOMIC DNA]</scope>
    <source>
        <strain evidence="2 3">SJTE-3</strain>
    </source>
</reference>
<dbReference type="Proteomes" id="UP000077748">
    <property type="component" value="Chromosome"/>
</dbReference>
<sequence length="290" mass="31689">MSFLHYWQLDVFADRPLAGNGLAVFADARGLADATLQALTQELRQFESIFLFPSAELDTYAARIFTPEEELPFAGHPLLGAAALLHHIHQRGEQEHWTLQLATRDVNLTTRRHGQGFIAQMNQGQAQFGAVLDAEERRWFAEAFSLNAGDLADYPAQVTSTGLPYVLLPVRSEALGRIRQCAEFTAQLAERLAALGAAFVFLLDVDNREGRTWDNAGLVEDVATGSAAGPVAAYLVELGKARRGETFELHQGRFAGRPSLLEVRVGDDDQVQVGGKVQLLAHAQLLCALA</sequence>
<dbReference type="RefSeq" id="WP_043273609.1">
    <property type="nucleotide sequence ID" value="NZ_CP015878.1"/>
</dbReference>
<dbReference type="PANTHER" id="PTHR13774:SF32">
    <property type="entry name" value="ANTISENSE-ENHANCING SEQUENCE 1"/>
    <property type="match status" value="1"/>
</dbReference>
<dbReference type="InterPro" id="IPR003719">
    <property type="entry name" value="Phenazine_PhzF-like"/>
</dbReference>
<comment type="similarity">
    <text evidence="1">Belongs to the PhzF family.</text>
</comment>
<proteinExistence type="inferred from homology"/>
<accession>A0A1A9K713</accession>
<dbReference type="AlphaFoldDB" id="A0A1A9K713"/>
<protein>
    <submittedName>
        <fullName evidence="2">Phenazine biosynthesis protein PhzF like protein</fullName>
    </submittedName>
</protein>
<dbReference type="NCBIfam" id="TIGR00654">
    <property type="entry name" value="PhzF_family"/>
    <property type="match status" value="1"/>
</dbReference>